<feature type="region of interest" description="Disordered" evidence="1">
    <location>
        <begin position="51"/>
        <end position="73"/>
    </location>
</feature>
<gene>
    <name evidence="2" type="ORF">NCGR_LOCUS53024</name>
</gene>
<feature type="compositionally biased region" description="Polar residues" evidence="1">
    <location>
        <begin position="61"/>
        <end position="73"/>
    </location>
</feature>
<evidence type="ECO:0000256" key="1">
    <source>
        <dbReference type="SAM" id="MobiDB-lite"/>
    </source>
</evidence>
<sequence length="73" mass="7839">MRVMTMEEAMVGLPVPGEGRVKYLVDTFKRLLSLGGGGGGGGLTMRNRDAVRRRRKDEATATATVSLPCRSNS</sequence>
<proteinExistence type="predicted"/>
<protein>
    <submittedName>
        <fullName evidence="2">Uncharacterized protein</fullName>
    </submittedName>
</protein>
<dbReference type="EMBL" id="CAJGYO010000015">
    <property type="protein sequence ID" value="CAD6269722.1"/>
    <property type="molecule type" value="Genomic_DNA"/>
</dbReference>
<dbReference type="AlphaFoldDB" id="A0A811RIR8"/>
<name>A0A811RIR8_9POAL</name>
<organism evidence="2 3">
    <name type="scientific">Miscanthus lutarioriparius</name>
    <dbReference type="NCBI Taxonomy" id="422564"/>
    <lineage>
        <taxon>Eukaryota</taxon>
        <taxon>Viridiplantae</taxon>
        <taxon>Streptophyta</taxon>
        <taxon>Embryophyta</taxon>
        <taxon>Tracheophyta</taxon>
        <taxon>Spermatophyta</taxon>
        <taxon>Magnoliopsida</taxon>
        <taxon>Liliopsida</taxon>
        <taxon>Poales</taxon>
        <taxon>Poaceae</taxon>
        <taxon>PACMAD clade</taxon>
        <taxon>Panicoideae</taxon>
        <taxon>Andropogonodae</taxon>
        <taxon>Andropogoneae</taxon>
        <taxon>Saccharinae</taxon>
        <taxon>Miscanthus</taxon>
    </lineage>
</organism>
<dbReference type="Proteomes" id="UP000604825">
    <property type="component" value="Unassembled WGS sequence"/>
</dbReference>
<evidence type="ECO:0000313" key="3">
    <source>
        <dbReference type="Proteomes" id="UP000604825"/>
    </source>
</evidence>
<evidence type="ECO:0000313" key="2">
    <source>
        <dbReference type="EMBL" id="CAD6269722.1"/>
    </source>
</evidence>
<comment type="caution">
    <text evidence="2">The sequence shown here is derived from an EMBL/GenBank/DDBJ whole genome shotgun (WGS) entry which is preliminary data.</text>
</comment>
<reference evidence="2" key="1">
    <citation type="submission" date="2020-10" db="EMBL/GenBank/DDBJ databases">
        <authorList>
            <person name="Han B."/>
            <person name="Lu T."/>
            <person name="Zhao Q."/>
            <person name="Huang X."/>
            <person name="Zhao Y."/>
        </authorList>
    </citation>
    <scope>NUCLEOTIDE SEQUENCE</scope>
</reference>
<keyword evidence="3" id="KW-1185">Reference proteome</keyword>
<accession>A0A811RIR8</accession>